<evidence type="ECO:0000313" key="2">
    <source>
        <dbReference type="Proteomes" id="UP001497457"/>
    </source>
</evidence>
<dbReference type="Proteomes" id="UP001497457">
    <property type="component" value="Chromosome 8b"/>
</dbReference>
<dbReference type="PANTHER" id="PTHR34050:SF4">
    <property type="entry name" value="OS09G0512800 PROTEIN"/>
    <property type="match status" value="1"/>
</dbReference>
<dbReference type="PANTHER" id="PTHR34050">
    <property type="entry name" value="DNA REPAIR RAD52-LIKE PROTEIN 2, CHLOROPLASTIC"/>
    <property type="match status" value="1"/>
</dbReference>
<keyword evidence="2" id="KW-1185">Reference proteome</keyword>
<dbReference type="EMBL" id="OZ075118">
    <property type="protein sequence ID" value="CAL5087392.1"/>
    <property type="molecule type" value="Genomic_DNA"/>
</dbReference>
<evidence type="ECO:0000313" key="1">
    <source>
        <dbReference type="EMBL" id="CAL5087392.1"/>
    </source>
</evidence>
<dbReference type="AlphaFoldDB" id="A0ABC9G593"/>
<protein>
    <submittedName>
        <fullName evidence="1">Uncharacterized protein</fullName>
    </submittedName>
</protein>
<dbReference type="InterPro" id="IPR037489">
    <property type="entry name" value="RAD52-like"/>
</dbReference>
<name>A0ABC9G593_9POAL</name>
<sequence>MEAAAAATALPFAAAAARPVVSARGGGRAASGCAARPRLRQGRGRWRGASVVAKMEGGLGKGVPTTNYVVPLDKATGMTRPLVEILRDLNKRVPDKIIDPDTNTVHWYHANRMLSFYAPGWCGEVRDVIYSENGTVTVVYRVILKGTDGEAFRDATGTAKVHEGHREDAVAAAEEEAFIKACARFGFGLYLYHQDDTHHEDHFH</sequence>
<proteinExistence type="predicted"/>
<organism evidence="1 2">
    <name type="scientific">Urochloa decumbens</name>
    <dbReference type="NCBI Taxonomy" id="240449"/>
    <lineage>
        <taxon>Eukaryota</taxon>
        <taxon>Viridiplantae</taxon>
        <taxon>Streptophyta</taxon>
        <taxon>Embryophyta</taxon>
        <taxon>Tracheophyta</taxon>
        <taxon>Spermatophyta</taxon>
        <taxon>Magnoliopsida</taxon>
        <taxon>Liliopsida</taxon>
        <taxon>Poales</taxon>
        <taxon>Poaceae</taxon>
        <taxon>PACMAD clade</taxon>
        <taxon>Panicoideae</taxon>
        <taxon>Panicodae</taxon>
        <taxon>Paniceae</taxon>
        <taxon>Melinidinae</taxon>
        <taxon>Urochloa</taxon>
    </lineage>
</organism>
<reference evidence="1" key="1">
    <citation type="submission" date="2024-10" db="EMBL/GenBank/DDBJ databases">
        <authorList>
            <person name="Ryan C."/>
        </authorList>
    </citation>
    <scope>NUCLEOTIDE SEQUENCE [LARGE SCALE GENOMIC DNA]</scope>
</reference>
<gene>
    <name evidence="1" type="ORF">URODEC1_LOCUS112176</name>
</gene>
<accession>A0ABC9G593</accession>